<protein>
    <submittedName>
        <fullName evidence="2">Uncharacterized protein</fullName>
    </submittedName>
</protein>
<dbReference type="EMBL" id="SMAI01000007">
    <property type="protein sequence ID" value="TCT04188.1"/>
    <property type="molecule type" value="Genomic_DNA"/>
</dbReference>
<dbReference type="OrthoDB" id="8368506at2"/>
<keyword evidence="1" id="KW-0732">Signal</keyword>
<evidence type="ECO:0000313" key="2">
    <source>
        <dbReference type="EMBL" id="TCT04188.1"/>
    </source>
</evidence>
<feature type="chain" id="PRO_5020828661" evidence="1">
    <location>
        <begin position="23"/>
        <end position="186"/>
    </location>
</feature>
<feature type="signal peptide" evidence="1">
    <location>
        <begin position="1"/>
        <end position="22"/>
    </location>
</feature>
<reference evidence="2 3" key="1">
    <citation type="submission" date="2019-03" db="EMBL/GenBank/DDBJ databases">
        <title>Genomic Encyclopedia of Type Strains, Phase IV (KMG-IV): sequencing the most valuable type-strain genomes for metagenomic binning, comparative biology and taxonomic classification.</title>
        <authorList>
            <person name="Goeker M."/>
        </authorList>
    </citation>
    <scope>NUCLEOTIDE SEQUENCE [LARGE SCALE GENOMIC DNA]</scope>
    <source>
        <strain evidence="2 3">DSM 9035</strain>
    </source>
</reference>
<dbReference type="AlphaFoldDB" id="A0A4V2UXN6"/>
<name>A0A4V2UXN6_9HYPH</name>
<comment type="caution">
    <text evidence="2">The sequence shown here is derived from an EMBL/GenBank/DDBJ whole genome shotgun (WGS) entry which is preliminary data.</text>
</comment>
<accession>A0A4V2UXN6</accession>
<evidence type="ECO:0000256" key="1">
    <source>
        <dbReference type="SAM" id="SignalP"/>
    </source>
</evidence>
<dbReference type="Proteomes" id="UP000294664">
    <property type="component" value="Unassembled WGS sequence"/>
</dbReference>
<proteinExistence type="predicted"/>
<dbReference type="RefSeq" id="WP_132031632.1">
    <property type="nucleotide sequence ID" value="NZ_SMAI01000007.1"/>
</dbReference>
<evidence type="ECO:0000313" key="3">
    <source>
        <dbReference type="Proteomes" id="UP000294664"/>
    </source>
</evidence>
<organism evidence="2 3">
    <name type="scientific">Aquabacter spiritensis</name>
    <dbReference type="NCBI Taxonomy" id="933073"/>
    <lineage>
        <taxon>Bacteria</taxon>
        <taxon>Pseudomonadati</taxon>
        <taxon>Pseudomonadota</taxon>
        <taxon>Alphaproteobacteria</taxon>
        <taxon>Hyphomicrobiales</taxon>
        <taxon>Xanthobacteraceae</taxon>
        <taxon>Aquabacter</taxon>
    </lineage>
</organism>
<gene>
    <name evidence="2" type="ORF">EDC64_1073</name>
</gene>
<keyword evidence="3" id="KW-1185">Reference proteome</keyword>
<sequence>MPMSRPIASLLLVLLAGGVAEAAAPRPKCLAAPGLQVVYAERADSVGSTILVQSLKPGETRPCGFQKRAGDYAVGGPDDADYVLGLAGSILVLDQGTGPDRTLALYDLAARRVALTRAYDSDAPVAITPTQISFAGIVGPATAATCPAFREYKKNGLEAVLVREVTVRLPCLAETAAGAPRCIPQQ</sequence>